<feature type="region of interest" description="Disordered" evidence="1">
    <location>
        <begin position="1"/>
        <end position="82"/>
    </location>
</feature>
<sequence length="82" mass="9193">MSKKEEGMPAWNDTCHSGRDRKGASPQKSDLTRIGKVANGNISPNVSGSQLTTDSVIQRNETKRNERKRINQRIEQNNTIGR</sequence>
<proteinExistence type="predicted"/>
<organism evidence="2 3">
    <name type="scientific">Pseudo-nitzschia multistriata</name>
    <dbReference type="NCBI Taxonomy" id="183589"/>
    <lineage>
        <taxon>Eukaryota</taxon>
        <taxon>Sar</taxon>
        <taxon>Stramenopiles</taxon>
        <taxon>Ochrophyta</taxon>
        <taxon>Bacillariophyta</taxon>
        <taxon>Bacillariophyceae</taxon>
        <taxon>Bacillariophycidae</taxon>
        <taxon>Bacillariales</taxon>
        <taxon>Bacillariaceae</taxon>
        <taxon>Pseudo-nitzschia</taxon>
    </lineage>
</organism>
<reference evidence="2 3" key="1">
    <citation type="submission" date="2019-01" db="EMBL/GenBank/DDBJ databases">
        <authorList>
            <person name="Ferrante I. M."/>
        </authorList>
    </citation>
    <scope>NUCLEOTIDE SEQUENCE [LARGE SCALE GENOMIC DNA]</scope>
    <source>
        <strain evidence="2 3">B856</strain>
    </source>
</reference>
<protein>
    <submittedName>
        <fullName evidence="2">Uncharacterized protein</fullName>
    </submittedName>
</protein>
<evidence type="ECO:0000313" key="3">
    <source>
        <dbReference type="Proteomes" id="UP000291116"/>
    </source>
</evidence>
<dbReference type="Proteomes" id="UP000291116">
    <property type="component" value="Unassembled WGS sequence"/>
</dbReference>
<dbReference type="AlphaFoldDB" id="A0A448ZS24"/>
<evidence type="ECO:0000256" key="1">
    <source>
        <dbReference type="SAM" id="MobiDB-lite"/>
    </source>
</evidence>
<feature type="compositionally biased region" description="Polar residues" evidence="1">
    <location>
        <begin position="73"/>
        <end position="82"/>
    </location>
</feature>
<feature type="compositionally biased region" description="Polar residues" evidence="1">
    <location>
        <begin position="40"/>
        <end position="59"/>
    </location>
</feature>
<evidence type="ECO:0000313" key="2">
    <source>
        <dbReference type="EMBL" id="VEU44838.1"/>
    </source>
</evidence>
<keyword evidence="3" id="KW-1185">Reference proteome</keyword>
<name>A0A448ZS24_9STRA</name>
<accession>A0A448ZS24</accession>
<gene>
    <name evidence="2" type="ORF">PSNMU_V1.4_AUG-EV-PASAV3_0119740</name>
</gene>
<dbReference type="EMBL" id="CAACVS010000671">
    <property type="protein sequence ID" value="VEU44838.1"/>
    <property type="molecule type" value="Genomic_DNA"/>
</dbReference>